<organism evidence="1 2">
    <name type="scientific">Sinorhizobium phage phiM12</name>
    <dbReference type="NCBI Taxonomy" id="1357423"/>
    <lineage>
        <taxon>Viruses</taxon>
        <taxon>Duplodnaviria</taxon>
        <taxon>Heunggongvirae</taxon>
        <taxon>Uroviricota</taxon>
        <taxon>Caudoviricetes</taxon>
        <taxon>Emdodecavirus</taxon>
        <taxon>Emdodecavirus M12</taxon>
    </lineage>
</organism>
<evidence type="ECO:0000313" key="2">
    <source>
        <dbReference type="Proteomes" id="UP000015089"/>
    </source>
</evidence>
<proteinExistence type="predicted"/>
<reference evidence="1 2" key="1">
    <citation type="journal article" date="2014" name="Virology">
        <title>The genome, proteome and phylogenetic analysis of Sinorhizobium meliloti phage PhiM12, the founder of a new group of T4-superfamily phages.</title>
        <authorList>
            <person name="Brewer T.E."/>
            <person name="Elizabeth Stroupe M."/>
            <person name="Jones K.M."/>
        </authorList>
    </citation>
    <scope>NUCLEOTIDE SEQUENCE [LARGE SCALE GENOMIC DNA]</scope>
</reference>
<dbReference type="GeneID" id="24423042"/>
<gene>
    <name evidence="1" type="ORF">SmphiM12_468</name>
</gene>
<accession>S5MQG0</accession>
<protein>
    <submittedName>
        <fullName evidence="1">Uncharacterized protein</fullName>
    </submittedName>
</protein>
<reference evidence="1 2" key="2">
    <citation type="journal article" date="2014" name="Virology">
        <title>The structure of Sinorhizobium meliloti phage PhiM12, which has a novel T=19l triangulation number and is the founder of a new group of T4-superfamily phages.</title>
        <authorList>
            <person name="Stroupe M.E."/>
            <person name="Brewer T.E."/>
            <person name="Sousa D.R."/>
            <person name="Jones K.M."/>
        </authorList>
    </citation>
    <scope>NUCLEOTIDE SEQUENCE [LARGE SCALE GENOMIC DNA]</scope>
</reference>
<dbReference type="EMBL" id="KF381361">
    <property type="protein sequence ID" value="AGR48100.1"/>
    <property type="molecule type" value="Genomic_DNA"/>
</dbReference>
<dbReference type="Proteomes" id="UP000015089">
    <property type="component" value="Segment"/>
</dbReference>
<evidence type="ECO:0000313" key="1">
    <source>
        <dbReference type="EMBL" id="AGR48100.1"/>
    </source>
</evidence>
<sequence length="87" mass="9827">MIAFVEMLVPMAKQAGMKVPADPQNFDKNDYPHFFIYQYLQLGTAMPHTDSHWTNAVVIAKIPEEKIKGITFPELEAAGFEHGRPIP</sequence>
<dbReference type="RefSeq" id="YP_009143276.1">
    <property type="nucleotide sequence ID" value="NC_027204.1"/>
</dbReference>
<keyword evidence="2" id="KW-1185">Reference proteome</keyword>
<name>S5MQG0_9CAUD</name>
<dbReference type="KEGG" id="vg:24423042"/>